<keyword evidence="2" id="KW-1185">Reference proteome</keyword>
<evidence type="ECO:0000313" key="1">
    <source>
        <dbReference type="EMBL" id="VDK30627.1"/>
    </source>
</evidence>
<evidence type="ECO:0000313" key="2">
    <source>
        <dbReference type="Proteomes" id="UP000281553"/>
    </source>
</evidence>
<dbReference type="AlphaFoldDB" id="A0A3P6PC29"/>
<dbReference type="Proteomes" id="UP000281553">
    <property type="component" value="Unassembled WGS sequence"/>
</dbReference>
<reference evidence="1 2" key="1">
    <citation type="submission" date="2018-11" db="EMBL/GenBank/DDBJ databases">
        <authorList>
            <consortium name="Pathogen Informatics"/>
        </authorList>
    </citation>
    <scope>NUCLEOTIDE SEQUENCE [LARGE SCALE GENOMIC DNA]</scope>
</reference>
<sequence>MNKNACLSEFMLVVFNTLSQLNSANAVAQLFRHRSSSKLGYEIPPLLNEGEDFVRKDTDKADLLSAFFAKHITTESEPVPSFQAYSHNIIRTIDFSMELIRKHIIRLKMRTLEK</sequence>
<gene>
    <name evidence="1" type="ORF">DILT_LOCUS205</name>
</gene>
<proteinExistence type="predicted"/>
<dbReference type="EMBL" id="UYRU01000749">
    <property type="protein sequence ID" value="VDK30627.1"/>
    <property type="molecule type" value="Genomic_DNA"/>
</dbReference>
<name>A0A3P6PC29_DIBLA</name>
<organism evidence="1 2">
    <name type="scientific">Dibothriocephalus latus</name>
    <name type="common">Fish tapeworm</name>
    <name type="synonym">Diphyllobothrium latum</name>
    <dbReference type="NCBI Taxonomy" id="60516"/>
    <lineage>
        <taxon>Eukaryota</taxon>
        <taxon>Metazoa</taxon>
        <taxon>Spiralia</taxon>
        <taxon>Lophotrochozoa</taxon>
        <taxon>Platyhelminthes</taxon>
        <taxon>Cestoda</taxon>
        <taxon>Eucestoda</taxon>
        <taxon>Diphyllobothriidea</taxon>
        <taxon>Diphyllobothriidae</taxon>
        <taxon>Dibothriocephalus</taxon>
    </lineage>
</organism>
<protein>
    <submittedName>
        <fullName evidence="1">Uncharacterized protein</fullName>
    </submittedName>
</protein>
<accession>A0A3P6PC29</accession>
<dbReference type="OrthoDB" id="6304914at2759"/>